<name>A0A2A5IK51_BACPU</name>
<gene>
    <name evidence="3" type="ORF">CEY02_19530</name>
</gene>
<dbReference type="SUPFAM" id="SSF49265">
    <property type="entry name" value="Fibronectin type III"/>
    <property type="match status" value="1"/>
</dbReference>
<dbReference type="CDD" id="cd00063">
    <property type="entry name" value="FN3"/>
    <property type="match status" value="1"/>
</dbReference>
<evidence type="ECO:0000313" key="4">
    <source>
        <dbReference type="Proteomes" id="UP000228754"/>
    </source>
</evidence>
<dbReference type="SMART" id="SM00060">
    <property type="entry name" value="FN3"/>
    <property type="match status" value="1"/>
</dbReference>
<sequence>MERQKKRQHPEAPQNLQYEATSSSVTVTWSPVDGADSYNVYRGENKVFAENVTDTSFTADGLSADTQLTINVTAVNEAGESSMSEIITRTLQEAG</sequence>
<dbReference type="EMBL" id="NKHG01000134">
    <property type="protein sequence ID" value="PCK17720.1"/>
    <property type="molecule type" value="Genomic_DNA"/>
</dbReference>
<evidence type="ECO:0000256" key="1">
    <source>
        <dbReference type="SAM" id="MobiDB-lite"/>
    </source>
</evidence>
<dbReference type="PROSITE" id="PS50853">
    <property type="entry name" value="FN3"/>
    <property type="match status" value="1"/>
</dbReference>
<protein>
    <submittedName>
        <fullName evidence="3">Alkaline phosphatase</fullName>
    </submittedName>
</protein>
<dbReference type="Proteomes" id="UP000228754">
    <property type="component" value="Unassembled WGS sequence"/>
</dbReference>
<dbReference type="InterPro" id="IPR036116">
    <property type="entry name" value="FN3_sf"/>
</dbReference>
<evidence type="ECO:0000259" key="2">
    <source>
        <dbReference type="PROSITE" id="PS50853"/>
    </source>
</evidence>
<comment type="caution">
    <text evidence="3">The sequence shown here is derived from an EMBL/GenBank/DDBJ whole genome shotgun (WGS) entry which is preliminary data.</text>
</comment>
<evidence type="ECO:0000313" key="3">
    <source>
        <dbReference type="EMBL" id="PCK17720.1"/>
    </source>
</evidence>
<accession>A0A2A5IK51</accession>
<dbReference type="Gene3D" id="2.60.40.10">
    <property type="entry name" value="Immunoglobulins"/>
    <property type="match status" value="1"/>
</dbReference>
<dbReference type="InterPro" id="IPR013783">
    <property type="entry name" value="Ig-like_fold"/>
</dbReference>
<proteinExistence type="predicted"/>
<dbReference type="Pfam" id="PF00041">
    <property type="entry name" value="fn3"/>
    <property type="match status" value="1"/>
</dbReference>
<dbReference type="OrthoDB" id="2925697at2"/>
<organism evidence="3 4">
    <name type="scientific">Bacillus pumilus</name>
    <name type="common">Bacillus mesentericus</name>
    <dbReference type="NCBI Taxonomy" id="1408"/>
    <lineage>
        <taxon>Bacteria</taxon>
        <taxon>Bacillati</taxon>
        <taxon>Bacillota</taxon>
        <taxon>Bacilli</taxon>
        <taxon>Bacillales</taxon>
        <taxon>Bacillaceae</taxon>
        <taxon>Bacillus</taxon>
    </lineage>
</organism>
<dbReference type="AlphaFoldDB" id="A0A2A5IK51"/>
<feature type="domain" description="Fibronectin type-III" evidence="2">
    <location>
        <begin position="12"/>
        <end position="94"/>
    </location>
</feature>
<dbReference type="InterPro" id="IPR003961">
    <property type="entry name" value="FN3_dom"/>
</dbReference>
<reference evidence="3 4" key="1">
    <citation type="submission" date="2017-06" db="EMBL/GenBank/DDBJ databases">
        <title>Draft Genome Sequence of Bacillus sp Strain 36R Isolated from saline sediment at Atanasia, Sonora, Mexico.</title>
        <authorList>
            <person name="Sanchez Diaz R."/>
            <person name="Quiroz Macias M.E."/>
            <person name="Ibarra Gamez J.C."/>
            <person name="Enciso Ibarra J."/>
            <person name="Gomez Gil B."/>
            <person name="Galaviz Silva L."/>
        </authorList>
    </citation>
    <scope>NUCLEOTIDE SEQUENCE [LARGE SCALE GENOMIC DNA]</scope>
    <source>
        <strain evidence="3 4">36R_ATNSAL</strain>
    </source>
</reference>
<feature type="region of interest" description="Disordered" evidence="1">
    <location>
        <begin position="1"/>
        <end position="25"/>
    </location>
</feature>